<protein>
    <submittedName>
        <fullName evidence="2">DUF4292 domain-containing protein</fullName>
    </submittedName>
</protein>
<evidence type="ECO:0000313" key="2">
    <source>
        <dbReference type="EMBL" id="GAA3923539.1"/>
    </source>
</evidence>
<name>A0ABP7MHX3_9BACT</name>
<dbReference type="InterPro" id="IPR025634">
    <property type="entry name" value="DUF4292"/>
</dbReference>
<reference evidence="3" key="1">
    <citation type="journal article" date="2019" name="Int. J. Syst. Evol. Microbiol.">
        <title>The Global Catalogue of Microorganisms (GCM) 10K type strain sequencing project: providing services to taxonomists for standard genome sequencing and annotation.</title>
        <authorList>
            <consortium name="The Broad Institute Genomics Platform"/>
            <consortium name="The Broad Institute Genome Sequencing Center for Infectious Disease"/>
            <person name="Wu L."/>
            <person name="Ma J."/>
        </authorList>
    </citation>
    <scope>NUCLEOTIDE SEQUENCE [LARGE SCALE GENOMIC DNA]</scope>
    <source>
        <strain evidence="3">JCM 17214</strain>
    </source>
</reference>
<comment type="caution">
    <text evidence="2">The sequence shown here is derived from an EMBL/GenBank/DDBJ whole genome shotgun (WGS) entry which is preliminary data.</text>
</comment>
<gene>
    <name evidence="2" type="ORF">GCM10022406_07200</name>
</gene>
<feature type="chain" id="PRO_5045120152" evidence="1">
    <location>
        <begin position="26"/>
        <end position="255"/>
    </location>
</feature>
<feature type="signal peptide" evidence="1">
    <location>
        <begin position="1"/>
        <end position="25"/>
    </location>
</feature>
<dbReference type="Gene3D" id="2.50.20.10">
    <property type="entry name" value="Lipoprotein localisation LolA/LolB/LppX"/>
    <property type="match status" value="1"/>
</dbReference>
<organism evidence="2 3">
    <name type="scientific">Hymenobacter algoricola</name>
    <dbReference type="NCBI Taxonomy" id="486267"/>
    <lineage>
        <taxon>Bacteria</taxon>
        <taxon>Pseudomonadati</taxon>
        <taxon>Bacteroidota</taxon>
        <taxon>Cytophagia</taxon>
        <taxon>Cytophagales</taxon>
        <taxon>Hymenobacteraceae</taxon>
        <taxon>Hymenobacter</taxon>
    </lineage>
</organism>
<evidence type="ECO:0000313" key="3">
    <source>
        <dbReference type="Proteomes" id="UP001499909"/>
    </source>
</evidence>
<dbReference type="PROSITE" id="PS51257">
    <property type="entry name" value="PROKAR_LIPOPROTEIN"/>
    <property type="match status" value="1"/>
</dbReference>
<keyword evidence="1" id="KW-0732">Signal</keyword>
<sequence length="255" mass="28194">MNKCFSLVLLWVAVMLGGCSPKILPARSAATTPAKAAELVKANNVDFRYLKAKGKIKIDMPGVQQTANLNLRMRKDSVIWLSVSLGIEVVRAYITRDSIQVLNYLQKEYYGGNYSYLSERLNVPVNFEQVQAALLGNYLSAPAGSTPVIVTGATTQKVDFNQASVLVTQLIELARGRVTQLAVVDSKTQNQFTADYSDFRPLDNSPIQFAFATLVKSQPTKGAASTLTLNYRNIDLDKERLMFPFSVPKGYARKK</sequence>
<dbReference type="RefSeq" id="WP_345110204.1">
    <property type="nucleotide sequence ID" value="NZ_BAABDH010000015.1"/>
</dbReference>
<proteinExistence type="predicted"/>
<dbReference type="EMBL" id="BAABDH010000015">
    <property type="protein sequence ID" value="GAA3923539.1"/>
    <property type="molecule type" value="Genomic_DNA"/>
</dbReference>
<keyword evidence="3" id="KW-1185">Reference proteome</keyword>
<evidence type="ECO:0000256" key="1">
    <source>
        <dbReference type="SAM" id="SignalP"/>
    </source>
</evidence>
<dbReference type="Pfam" id="PF14125">
    <property type="entry name" value="DUF4292"/>
    <property type="match status" value="1"/>
</dbReference>
<dbReference type="Proteomes" id="UP001499909">
    <property type="component" value="Unassembled WGS sequence"/>
</dbReference>
<accession>A0ABP7MHX3</accession>